<evidence type="ECO:0000313" key="3">
    <source>
        <dbReference type="Proteomes" id="UP000626109"/>
    </source>
</evidence>
<comment type="caution">
    <text evidence="2">The sequence shown here is derived from an EMBL/GenBank/DDBJ whole genome shotgun (WGS) entry which is preliminary data.</text>
</comment>
<name>A0A813L3P2_POLGL</name>
<feature type="region of interest" description="Disordered" evidence="1">
    <location>
        <begin position="399"/>
        <end position="440"/>
    </location>
</feature>
<feature type="compositionally biased region" description="Low complexity" evidence="1">
    <location>
        <begin position="265"/>
        <end position="277"/>
    </location>
</feature>
<sequence length="482" mass="52991">MPITPWFFLFSNGRMLLRFFASMMNPSFRACATWHFLHGLATTYKYSQCAHLALGVGELPAHTLLYGGVQEFCVCVGACALQHAIQHVVLGMLRAQIRCQTMHNYVGVARRLCSAICDAQVCLSPDLTIAGSTEQFSRLLMTQPSKTNEGFQGVPFQDFLAEADKSRFQRFIEEDSFLMGNADAMNSPPPARSLHASLKDSASLQFSVEILHVRFLDDDNQPHHLLWIQEEDSFSRPLPPHESAVGQDASQVTGATSDMREEGLSSVSSSSGSASSAERPGPHDPGVDPASTQLWAGLEGMVISFSPIGSSGEGYSMHSCLMRYRGASSTQPDVKRPCLTDLLVPTARESFKTWCEKKLNFIWNHEGGPPGTKLPGLELRMPRNLGGLILMADVVEMLEDSEDSSEDSSAGSEDHSSLDDDDHKCNARGDRSKAEVFRQMPQERIARIRLTGIRVASLPQAVPRRSRSSSGRQSAARYNCYP</sequence>
<feature type="region of interest" description="Disordered" evidence="1">
    <location>
        <begin position="237"/>
        <end position="291"/>
    </location>
</feature>
<dbReference type="AlphaFoldDB" id="A0A813L3P2"/>
<feature type="compositionally biased region" description="Low complexity" evidence="1">
    <location>
        <begin position="468"/>
        <end position="482"/>
    </location>
</feature>
<dbReference type="Proteomes" id="UP000626109">
    <property type="component" value="Unassembled WGS sequence"/>
</dbReference>
<accession>A0A813L3P2</accession>
<feature type="region of interest" description="Disordered" evidence="1">
    <location>
        <begin position="459"/>
        <end position="482"/>
    </location>
</feature>
<reference evidence="2" key="1">
    <citation type="submission" date="2021-02" db="EMBL/GenBank/DDBJ databases">
        <authorList>
            <person name="Dougan E. K."/>
            <person name="Rhodes N."/>
            <person name="Thang M."/>
            <person name="Chan C."/>
        </authorList>
    </citation>
    <scope>NUCLEOTIDE SEQUENCE</scope>
</reference>
<dbReference type="EMBL" id="CAJNNW010033409">
    <property type="protein sequence ID" value="CAE8718740.1"/>
    <property type="molecule type" value="Genomic_DNA"/>
</dbReference>
<protein>
    <submittedName>
        <fullName evidence="2">Uncharacterized protein</fullName>
    </submittedName>
</protein>
<proteinExistence type="predicted"/>
<organism evidence="2 3">
    <name type="scientific">Polarella glacialis</name>
    <name type="common">Dinoflagellate</name>
    <dbReference type="NCBI Taxonomy" id="89957"/>
    <lineage>
        <taxon>Eukaryota</taxon>
        <taxon>Sar</taxon>
        <taxon>Alveolata</taxon>
        <taxon>Dinophyceae</taxon>
        <taxon>Suessiales</taxon>
        <taxon>Suessiaceae</taxon>
        <taxon>Polarella</taxon>
    </lineage>
</organism>
<gene>
    <name evidence="2" type="ORF">PGLA2088_LOCUS40244</name>
</gene>
<evidence type="ECO:0000313" key="2">
    <source>
        <dbReference type="EMBL" id="CAE8718740.1"/>
    </source>
</evidence>
<evidence type="ECO:0000256" key="1">
    <source>
        <dbReference type="SAM" id="MobiDB-lite"/>
    </source>
</evidence>
<feature type="compositionally biased region" description="Basic and acidic residues" evidence="1">
    <location>
        <begin position="412"/>
        <end position="436"/>
    </location>
</feature>